<feature type="compositionally biased region" description="Basic and acidic residues" evidence="2">
    <location>
        <begin position="225"/>
        <end position="241"/>
    </location>
</feature>
<dbReference type="GO" id="GO:0090160">
    <property type="term" value="P:Golgi to lysosome transport"/>
    <property type="evidence" value="ECO:0007669"/>
    <property type="project" value="TreeGrafter"/>
</dbReference>
<evidence type="ECO:0008006" key="5">
    <source>
        <dbReference type="Google" id="ProtNLM"/>
    </source>
</evidence>
<evidence type="ECO:0000256" key="1">
    <source>
        <dbReference type="SAM" id="Coils"/>
    </source>
</evidence>
<reference evidence="3" key="1">
    <citation type="journal article" date="2023" name="Mol. Biol. Evol.">
        <title>Third-Generation Sequencing Reveals the Adaptive Role of the Epigenome in Three Deep-Sea Polychaetes.</title>
        <authorList>
            <person name="Perez M."/>
            <person name="Aroh O."/>
            <person name="Sun Y."/>
            <person name="Lan Y."/>
            <person name="Juniper S.K."/>
            <person name="Young C.R."/>
            <person name="Angers B."/>
            <person name="Qian P.Y."/>
        </authorList>
    </citation>
    <scope>NUCLEOTIDE SEQUENCE</scope>
    <source>
        <strain evidence="3">P08H-3</strain>
    </source>
</reference>
<protein>
    <recommendedName>
        <fullName evidence="5">Coiled-coil domain-containing protein 91</fullName>
    </recommendedName>
</protein>
<dbReference type="PANTHER" id="PTHR35072:SF1">
    <property type="entry name" value="COILED-COIL DOMAIN-CONTAINING PROTEIN 91"/>
    <property type="match status" value="1"/>
</dbReference>
<gene>
    <name evidence="3" type="ORF">LSH36_275g04019</name>
</gene>
<dbReference type="InterPro" id="IPR034592">
    <property type="entry name" value="CCDC91"/>
</dbReference>
<dbReference type="EMBL" id="JAODUP010000275">
    <property type="protein sequence ID" value="KAK2154153.1"/>
    <property type="molecule type" value="Genomic_DNA"/>
</dbReference>
<dbReference type="GO" id="GO:0005802">
    <property type="term" value="C:trans-Golgi network"/>
    <property type="evidence" value="ECO:0007669"/>
    <property type="project" value="TreeGrafter"/>
</dbReference>
<name>A0AAD9JKK0_9ANNE</name>
<feature type="coiled-coil region" evidence="1">
    <location>
        <begin position="249"/>
        <end position="308"/>
    </location>
</feature>
<feature type="compositionally biased region" description="Polar residues" evidence="2">
    <location>
        <begin position="71"/>
        <end position="86"/>
    </location>
</feature>
<proteinExistence type="predicted"/>
<sequence length="555" mass="62737">MSLSKSSGEAFDDDDFGEFGGFEAAEPTVPCEAKPLSSGDGQVATSWVMAAVASSLPPSENAMTAHGDGSMTKTLHDQSSVPNPATSSLQFGLDDCVSGTNWAAIGEDLDDIGTEDKNRFCADFTKIDEGLWAEKALSEQQTDEFKSFNGQDIVERVSSVSPTNSDKHHTIDSISCHQISSCSSVLDDLDLDPASSHSSHSIEAQKPTSDVDTADIPLSTDSDVITDRQSVKTDTRTKEEDGPMTLTELHLLKLQQQQIKEELQQELDKLSKHNSLLEGQRQKLKEQLDEQEQNYQLLQKKHSKELEDVRKAGHQAVSVIIEEYKELCKLAVLEQQEKSRKLLSEAISSQTEWQEALLKKQEEQFLNQLETLQEEHTKSLKETINSLQQQHQKELQSVFQEEAKKVEKVVQKAIQEEQHKQQRNMEVILEEERRKSLLYLEEQQTKWQKDVTEMKKEMLELLGEVAEEEHHKSEAAIKKALKAEREEHNDTMKTVLCDTKAQMERYVNDQRQADKKMLQRSLMATDLFLDSARHQIQLLLQSDESIDDEPSADVT</sequence>
<organism evidence="3 4">
    <name type="scientific">Paralvinella palmiformis</name>
    <dbReference type="NCBI Taxonomy" id="53620"/>
    <lineage>
        <taxon>Eukaryota</taxon>
        <taxon>Metazoa</taxon>
        <taxon>Spiralia</taxon>
        <taxon>Lophotrochozoa</taxon>
        <taxon>Annelida</taxon>
        <taxon>Polychaeta</taxon>
        <taxon>Sedentaria</taxon>
        <taxon>Canalipalpata</taxon>
        <taxon>Terebellida</taxon>
        <taxon>Terebelliformia</taxon>
        <taxon>Alvinellidae</taxon>
        <taxon>Paralvinella</taxon>
    </lineage>
</organism>
<keyword evidence="4" id="KW-1185">Reference proteome</keyword>
<evidence type="ECO:0000313" key="3">
    <source>
        <dbReference type="EMBL" id="KAK2154153.1"/>
    </source>
</evidence>
<accession>A0AAD9JKK0</accession>
<feature type="region of interest" description="Disordered" evidence="2">
    <location>
        <begin position="58"/>
        <end position="86"/>
    </location>
</feature>
<feature type="region of interest" description="Disordered" evidence="2">
    <location>
        <begin position="193"/>
        <end position="241"/>
    </location>
</feature>
<feature type="region of interest" description="Disordered" evidence="2">
    <location>
        <begin position="1"/>
        <end position="24"/>
    </location>
</feature>
<comment type="caution">
    <text evidence="3">The sequence shown here is derived from an EMBL/GenBank/DDBJ whole genome shotgun (WGS) entry which is preliminary data.</text>
</comment>
<evidence type="ECO:0000256" key="2">
    <source>
        <dbReference type="SAM" id="MobiDB-lite"/>
    </source>
</evidence>
<dbReference type="Proteomes" id="UP001208570">
    <property type="component" value="Unassembled WGS sequence"/>
</dbReference>
<dbReference type="GO" id="GO:0005829">
    <property type="term" value="C:cytosol"/>
    <property type="evidence" value="ECO:0007669"/>
    <property type="project" value="GOC"/>
</dbReference>
<evidence type="ECO:0000313" key="4">
    <source>
        <dbReference type="Proteomes" id="UP001208570"/>
    </source>
</evidence>
<dbReference type="AlphaFoldDB" id="A0AAD9JKK0"/>
<dbReference type="PANTHER" id="PTHR35072">
    <property type="entry name" value="COILED-COIL DOMAIN-CONTAINING PROTEIN 91"/>
    <property type="match status" value="1"/>
</dbReference>
<keyword evidence="1" id="KW-0175">Coiled coil</keyword>